<keyword evidence="8" id="KW-0406">Ion transport</keyword>
<dbReference type="InterPro" id="IPR036291">
    <property type="entry name" value="NAD(P)-bd_dom_sf"/>
</dbReference>
<evidence type="ECO:0000256" key="2">
    <source>
        <dbReference type="ARBA" id="ARBA00022448"/>
    </source>
</evidence>
<feature type="transmembrane region" description="Helical" evidence="10">
    <location>
        <begin position="268"/>
        <end position="286"/>
    </location>
</feature>
<dbReference type="GO" id="GO:0012505">
    <property type="term" value="C:endomembrane system"/>
    <property type="evidence" value="ECO:0007669"/>
    <property type="project" value="UniProtKB-SubCell"/>
</dbReference>
<evidence type="ECO:0000259" key="11">
    <source>
        <dbReference type="PROSITE" id="PS51201"/>
    </source>
</evidence>
<dbReference type="PANTHER" id="PTHR46157">
    <property type="entry name" value="K(+) EFFLUX ANTIPORTER 3, CHLOROPLASTIC"/>
    <property type="match status" value="1"/>
</dbReference>
<keyword evidence="5 10" id="KW-0812">Transmembrane</keyword>
<keyword evidence="9 10" id="KW-0472">Membrane</keyword>
<feature type="transmembrane region" description="Helical" evidence="10">
    <location>
        <begin position="87"/>
        <end position="111"/>
    </location>
</feature>
<gene>
    <name evidence="12" type="ORF">COB20_12855</name>
</gene>
<feature type="transmembrane region" description="Helical" evidence="10">
    <location>
        <begin position="238"/>
        <end position="256"/>
    </location>
</feature>
<evidence type="ECO:0000256" key="3">
    <source>
        <dbReference type="ARBA" id="ARBA00022449"/>
    </source>
</evidence>
<dbReference type="SUPFAM" id="SSF51735">
    <property type="entry name" value="NAD(P)-binding Rossmann-fold domains"/>
    <property type="match status" value="1"/>
</dbReference>
<proteinExistence type="predicted"/>
<keyword evidence="3" id="KW-0050">Antiport</keyword>
<accession>A0A2A4WZI8</accession>
<keyword evidence="7 10" id="KW-1133">Transmembrane helix</keyword>
<evidence type="ECO:0000256" key="10">
    <source>
        <dbReference type="SAM" id="Phobius"/>
    </source>
</evidence>
<name>A0A2A4WZI8_9GAMM</name>
<dbReference type="PANTHER" id="PTHR46157:SF4">
    <property type="entry name" value="K(+) EFFLUX ANTIPORTER 3, CHLOROPLASTIC"/>
    <property type="match status" value="1"/>
</dbReference>
<protein>
    <submittedName>
        <fullName evidence="12">Potassium transporter</fullName>
    </submittedName>
</protein>
<dbReference type="InterPro" id="IPR038770">
    <property type="entry name" value="Na+/solute_symporter_sf"/>
</dbReference>
<evidence type="ECO:0000256" key="7">
    <source>
        <dbReference type="ARBA" id="ARBA00022989"/>
    </source>
</evidence>
<feature type="transmembrane region" description="Helical" evidence="10">
    <location>
        <begin position="32"/>
        <end position="50"/>
    </location>
</feature>
<feature type="transmembrane region" description="Helical" evidence="10">
    <location>
        <begin position="292"/>
        <end position="314"/>
    </location>
</feature>
<feature type="transmembrane region" description="Helical" evidence="10">
    <location>
        <begin position="183"/>
        <end position="209"/>
    </location>
</feature>
<organism evidence="12 13">
    <name type="scientific">SAR86 cluster bacterium</name>
    <dbReference type="NCBI Taxonomy" id="2030880"/>
    <lineage>
        <taxon>Bacteria</taxon>
        <taxon>Pseudomonadati</taxon>
        <taxon>Pseudomonadota</taxon>
        <taxon>Gammaproteobacteria</taxon>
        <taxon>SAR86 cluster</taxon>
    </lineage>
</organism>
<keyword evidence="2" id="KW-0813">Transport</keyword>
<comment type="subcellular location">
    <subcellularLocation>
        <location evidence="1">Endomembrane system</location>
        <topology evidence="1">Multi-pass membrane protein</topology>
    </subcellularLocation>
</comment>
<keyword evidence="4" id="KW-0633">Potassium transport</keyword>
<keyword evidence="6" id="KW-0630">Potassium</keyword>
<dbReference type="GO" id="GO:0006813">
    <property type="term" value="P:potassium ion transport"/>
    <property type="evidence" value="ECO:0007669"/>
    <property type="project" value="UniProtKB-KW"/>
</dbReference>
<reference evidence="13" key="1">
    <citation type="submission" date="2017-08" db="EMBL/GenBank/DDBJ databases">
        <title>A dynamic microbial community with high functional redundancy inhabits the cold, oxic subseafloor aquifer.</title>
        <authorList>
            <person name="Tully B.J."/>
            <person name="Wheat C.G."/>
            <person name="Glazer B.T."/>
            <person name="Huber J.A."/>
        </authorList>
    </citation>
    <scope>NUCLEOTIDE SEQUENCE [LARGE SCALE GENOMIC DNA]</scope>
</reference>
<evidence type="ECO:0000256" key="4">
    <source>
        <dbReference type="ARBA" id="ARBA00022538"/>
    </source>
</evidence>
<evidence type="ECO:0000313" key="13">
    <source>
        <dbReference type="Proteomes" id="UP000218767"/>
    </source>
</evidence>
<dbReference type="GO" id="GO:1902600">
    <property type="term" value="P:proton transmembrane transport"/>
    <property type="evidence" value="ECO:0007669"/>
    <property type="project" value="InterPro"/>
</dbReference>
<feature type="transmembrane region" description="Helical" evidence="10">
    <location>
        <begin position="117"/>
        <end position="136"/>
    </location>
</feature>
<feature type="transmembrane region" description="Helical" evidence="10">
    <location>
        <begin position="6"/>
        <end position="25"/>
    </location>
</feature>
<evidence type="ECO:0000256" key="9">
    <source>
        <dbReference type="ARBA" id="ARBA00023136"/>
    </source>
</evidence>
<dbReference type="GO" id="GO:0015297">
    <property type="term" value="F:antiporter activity"/>
    <property type="evidence" value="ECO:0007669"/>
    <property type="project" value="UniProtKB-KW"/>
</dbReference>
<comment type="caution">
    <text evidence="12">The sequence shown here is derived from an EMBL/GenBank/DDBJ whole genome shotgun (WGS) entry which is preliminary data.</text>
</comment>
<dbReference type="GO" id="GO:0005886">
    <property type="term" value="C:plasma membrane"/>
    <property type="evidence" value="ECO:0007669"/>
    <property type="project" value="TreeGrafter"/>
</dbReference>
<dbReference type="Proteomes" id="UP000218767">
    <property type="component" value="Unassembled WGS sequence"/>
</dbReference>
<dbReference type="AlphaFoldDB" id="A0A2A4WZI8"/>
<feature type="domain" description="RCK N-terminal" evidence="11">
    <location>
        <begin position="398"/>
        <end position="514"/>
    </location>
</feature>
<dbReference type="Pfam" id="PF00999">
    <property type="entry name" value="Na_H_Exchanger"/>
    <property type="match status" value="1"/>
</dbReference>
<dbReference type="Pfam" id="PF02254">
    <property type="entry name" value="TrkA_N"/>
    <property type="match status" value="1"/>
</dbReference>
<evidence type="ECO:0000256" key="5">
    <source>
        <dbReference type="ARBA" id="ARBA00022692"/>
    </source>
</evidence>
<dbReference type="FunFam" id="3.40.50.720:FF:000036">
    <property type="entry name" value="Glutathione-regulated potassium-efflux system protein KefB"/>
    <property type="match status" value="1"/>
</dbReference>
<dbReference type="InterPro" id="IPR006153">
    <property type="entry name" value="Cation/H_exchanger_TM"/>
</dbReference>
<evidence type="ECO:0000256" key="1">
    <source>
        <dbReference type="ARBA" id="ARBA00004127"/>
    </source>
</evidence>
<sequence>MHTDSLLINALYYLLAAVIAVPLFKKIGLGSILGYLCAGIVLGPYALGVVDDPDQVLHFAEYGVILLLFVIGLELAPNKLWNMRGHIGLIGGSQLLLSAIVIGGLMLLLSFNFSQSLVLGLTLALSSTAFAMQLMNEEHILASPLGRKGFGILLMQDLAVIPILVLVGVVALSGSGENETLPWYYGVVAILLVLTVSRFGLNTVLGIVAGTNNREVMTAASLLIVIGVAVLMEAVGLSMGLGAFLAGILLANSNFRHQLESDIEPFKGILLGLFFIAVGMTLNLPLLVANPLLMIVGALTLVAIKTLVIVGILRWRKVSFKESFQLGLMLSQGGEFAFVVLSSATELQLFTTELADQITLIVGLSMALTSPLVVVQRKIWHCRSETVPDQDAYWDDHEPEVIIAGFGRFGQIVGRMLQARHVPFTAMDKDSVHVEFVEQFGNRLFYGDLTRLDLLQSAGVKKARILVLAVDDVEESLQIVDLAREQNPGIRIVARAIDRFHAYELHKRDVHSVIRETFASSLEAATDTLEHLGYTEGQALEVTSMFRKHDEDMLLRSAEHMHDMAELQSLAKEGRLELEKLFEQDRKNPVSS</sequence>
<feature type="transmembrane region" description="Helical" evidence="10">
    <location>
        <begin position="56"/>
        <end position="75"/>
    </location>
</feature>
<evidence type="ECO:0000256" key="8">
    <source>
        <dbReference type="ARBA" id="ARBA00023065"/>
    </source>
</evidence>
<dbReference type="InterPro" id="IPR003148">
    <property type="entry name" value="RCK_N"/>
</dbReference>
<dbReference type="Gene3D" id="1.20.1530.20">
    <property type="match status" value="1"/>
</dbReference>
<dbReference type="EMBL" id="NVUL01000074">
    <property type="protein sequence ID" value="PCI75471.1"/>
    <property type="molecule type" value="Genomic_DNA"/>
</dbReference>
<feature type="transmembrane region" description="Helical" evidence="10">
    <location>
        <begin position="148"/>
        <end position="171"/>
    </location>
</feature>
<evidence type="ECO:0000256" key="6">
    <source>
        <dbReference type="ARBA" id="ARBA00022958"/>
    </source>
</evidence>
<evidence type="ECO:0000313" key="12">
    <source>
        <dbReference type="EMBL" id="PCI75471.1"/>
    </source>
</evidence>
<dbReference type="PROSITE" id="PS51201">
    <property type="entry name" value="RCK_N"/>
    <property type="match status" value="1"/>
</dbReference>
<dbReference type="Gene3D" id="3.40.50.720">
    <property type="entry name" value="NAD(P)-binding Rossmann-like Domain"/>
    <property type="match status" value="1"/>
</dbReference>